<comment type="subcellular location">
    <subcellularLocation>
        <location evidence="1 8">Cell membrane</location>
        <topology evidence="1 8">Multi-pass membrane protein</topology>
    </subcellularLocation>
</comment>
<evidence type="ECO:0000256" key="1">
    <source>
        <dbReference type="ARBA" id="ARBA00004651"/>
    </source>
</evidence>
<keyword evidence="4 8" id="KW-0812">Transmembrane</keyword>
<dbReference type="Gene3D" id="3.60.110.10">
    <property type="entry name" value="Carbon-nitrogen hydrolase"/>
    <property type="match status" value="1"/>
</dbReference>
<evidence type="ECO:0000256" key="6">
    <source>
        <dbReference type="ARBA" id="ARBA00023136"/>
    </source>
</evidence>
<dbReference type="InterPro" id="IPR004563">
    <property type="entry name" value="Apolipo_AcylTrfase"/>
</dbReference>
<sequence length="551" mass="58286">MTSVLARNPTPRPGSASDGSDAPHSASLLRPERLPFADRLRSGIVQPVLPLWLACLVALGGGLSLMTGFPGADVWPMTFVGVAAILVSLIGQRWNRALLVGLVGGVTFWCAHISWLTLYLGPVPWLALAILEAIFFAIGAVAIAFVYRFAGAVWPTRLGRLGILPVVVSGLWTAREAITAVAPEGGFSWGRVAFSQSTSPFSHLVAFVGVSGLSFLLVWLVAFVIQLCREVSLRVVTRFALGILAVGLLLVVPAWPAPTSGTTRIAAVQGNTKSGLLDRVEAGDNLNAHITETLKLEGDAVDMVVWPENASDVDPEASRAAAADLDFISGIMKAPLVVGTIAERDGKFYNTSLLWENGSVADFYDKRHPVPFAEYMPARPFFRALVPDLVDLVTRDYQVGTTDTVMNVNGVVAGISICFDITDDSAVQAMVDDGAQVILAQTNNADFGQTDENLQQLAIARLRAIETGRSVVNISTVGHSAIIAPDGSTLDAIAPYAPGAMVDDVPLSTTTTPASLTGRGLEWLVSGLGLAGLALALVAAARARRRPPLPR</sequence>
<organism evidence="11 12">
    <name type="scientific">Subtercola boreus</name>
    <dbReference type="NCBI Taxonomy" id="120213"/>
    <lineage>
        <taxon>Bacteria</taxon>
        <taxon>Bacillati</taxon>
        <taxon>Actinomycetota</taxon>
        <taxon>Actinomycetes</taxon>
        <taxon>Micrococcales</taxon>
        <taxon>Microbacteriaceae</taxon>
        <taxon>Subtercola</taxon>
    </lineage>
</organism>
<dbReference type="InterPro" id="IPR003010">
    <property type="entry name" value="C-N_Hydrolase"/>
</dbReference>
<comment type="catalytic activity">
    <reaction evidence="8">
        <text>N-terminal S-1,2-diacyl-sn-glyceryl-L-cysteinyl-[lipoprotein] + a glycerophospholipid = N-acyl-S-1,2-diacyl-sn-glyceryl-L-cysteinyl-[lipoprotein] + a 2-acyl-sn-glycero-3-phospholipid + H(+)</text>
        <dbReference type="Rhea" id="RHEA:48228"/>
        <dbReference type="Rhea" id="RHEA-COMP:14681"/>
        <dbReference type="Rhea" id="RHEA-COMP:14684"/>
        <dbReference type="ChEBI" id="CHEBI:15378"/>
        <dbReference type="ChEBI" id="CHEBI:136912"/>
        <dbReference type="ChEBI" id="CHEBI:140656"/>
        <dbReference type="ChEBI" id="CHEBI:140657"/>
        <dbReference type="ChEBI" id="CHEBI:140660"/>
        <dbReference type="EC" id="2.3.1.269"/>
    </reaction>
</comment>
<dbReference type="GO" id="GO:0042158">
    <property type="term" value="P:lipoprotein biosynthetic process"/>
    <property type="evidence" value="ECO:0007669"/>
    <property type="project" value="UniProtKB-UniRule"/>
</dbReference>
<dbReference type="PANTHER" id="PTHR38686:SF1">
    <property type="entry name" value="APOLIPOPROTEIN N-ACYLTRANSFERASE"/>
    <property type="match status" value="1"/>
</dbReference>
<evidence type="ECO:0000256" key="2">
    <source>
        <dbReference type="ARBA" id="ARBA00022475"/>
    </source>
</evidence>
<dbReference type="OrthoDB" id="9804277at2"/>
<dbReference type="EC" id="2.3.1.269" evidence="8"/>
<feature type="transmembrane region" description="Helical" evidence="8">
    <location>
        <begin position="523"/>
        <end position="541"/>
    </location>
</feature>
<feature type="transmembrane region" description="Helical" evidence="8">
    <location>
        <begin position="201"/>
        <end position="223"/>
    </location>
</feature>
<evidence type="ECO:0000256" key="7">
    <source>
        <dbReference type="ARBA" id="ARBA00023315"/>
    </source>
</evidence>
<dbReference type="Proteomes" id="UP000256709">
    <property type="component" value="Unassembled WGS sequence"/>
</dbReference>
<evidence type="ECO:0000256" key="4">
    <source>
        <dbReference type="ARBA" id="ARBA00022692"/>
    </source>
</evidence>
<name>A0A3E0VT10_9MICO</name>
<dbReference type="HAMAP" id="MF_01148">
    <property type="entry name" value="Lnt"/>
    <property type="match status" value="1"/>
</dbReference>
<dbReference type="Pfam" id="PF20154">
    <property type="entry name" value="LNT_N"/>
    <property type="match status" value="1"/>
</dbReference>
<reference evidence="11 12" key="1">
    <citation type="submission" date="2017-04" db="EMBL/GenBank/DDBJ databases">
        <title>Comparative genome analysis of Subtercola boreus.</title>
        <authorList>
            <person name="Cho Y.-J."/>
            <person name="Cho A."/>
            <person name="Kim O.-S."/>
            <person name="Lee J.-I."/>
        </authorList>
    </citation>
    <scope>NUCLEOTIDE SEQUENCE [LARGE SCALE GENOMIC DNA]</scope>
    <source>
        <strain evidence="11 12">P27444</strain>
    </source>
</reference>
<evidence type="ECO:0000256" key="8">
    <source>
        <dbReference type="HAMAP-Rule" id="MF_01148"/>
    </source>
</evidence>
<dbReference type="GO" id="GO:0005886">
    <property type="term" value="C:plasma membrane"/>
    <property type="evidence" value="ECO:0007669"/>
    <property type="project" value="UniProtKB-SubCell"/>
</dbReference>
<dbReference type="EMBL" id="NBXA01000020">
    <property type="protein sequence ID" value="RFA13026.1"/>
    <property type="molecule type" value="Genomic_DNA"/>
</dbReference>
<keyword evidence="6 8" id="KW-0472">Membrane</keyword>
<dbReference type="PANTHER" id="PTHR38686">
    <property type="entry name" value="APOLIPOPROTEIN N-ACYLTRANSFERASE"/>
    <property type="match status" value="1"/>
</dbReference>
<feature type="transmembrane region" description="Helical" evidence="8">
    <location>
        <begin position="49"/>
        <end position="68"/>
    </location>
</feature>
<feature type="transmembrane region" description="Helical" evidence="8">
    <location>
        <begin position="125"/>
        <end position="149"/>
    </location>
</feature>
<dbReference type="UniPathway" id="UPA00666"/>
<dbReference type="PROSITE" id="PS50263">
    <property type="entry name" value="CN_HYDROLASE"/>
    <property type="match status" value="1"/>
</dbReference>
<protein>
    <recommendedName>
        <fullName evidence="8">Apolipoprotein N-acyltransferase</fullName>
        <shortName evidence="8">ALP N-acyltransferase</shortName>
        <ecNumber evidence="8">2.3.1.269</ecNumber>
    </recommendedName>
</protein>
<comment type="function">
    <text evidence="8">Catalyzes the phospholipid dependent N-acylation of the N-terminal cysteine of apolipoprotein, the last step in lipoprotein maturation.</text>
</comment>
<evidence type="ECO:0000313" key="12">
    <source>
        <dbReference type="Proteomes" id="UP000256709"/>
    </source>
</evidence>
<dbReference type="GO" id="GO:0016410">
    <property type="term" value="F:N-acyltransferase activity"/>
    <property type="evidence" value="ECO:0007669"/>
    <property type="project" value="UniProtKB-UniRule"/>
</dbReference>
<feature type="transmembrane region" description="Helical" evidence="8">
    <location>
        <begin position="161"/>
        <end position="181"/>
    </location>
</feature>
<evidence type="ECO:0000256" key="9">
    <source>
        <dbReference type="SAM" id="MobiDB-lite"/>
    </source>
</evidence>
<feature type="transmembrane region" description="Helical" evidence="8">
    <location>
        <begin position="74"/>
        <end position="91"/>
    </location>
</feature>
<comment type="pathway">
    <text evidence="8">Protein modification; lipoprotein biosynthesis (N-acyl transfer).</text>
</comment>
<dbReference type="InterPro" id="IPR045378">
    <property type="entry name" value="LNT_N"/>
</dbReference>
<dbReference type="Pfam" id="PF00795">
    <property type="entry name" value="CN_hydrolase"/>
    <property type="match status" value="1"/>
</dbReference>
<comment type="similarity">
    <text evidence="8">Belongs to the CN hydrolase family. Apolipoprotein N-acyltransferase subfamily.</text>
</comment>
<dbReference type="AlphaFoldDB" id="A0A3E0VT10"/>
<dbReference type="NCBIfam" id="TIGR00546">
    <property type="entry name" value="lnt"/>
    <property type="match status" value="1"/>
</dbReference>
<keyword evidence="3 8" id="KW-0808">Transferase</keyword>
<dbReference type="CDD" id="cd07571">
    <property type="entry name" value="ALP_N-acyl_transferase"/>
    <property type="match status" value="1"/>
</dbReference>
<proteinExistence type="inferred from homology"/>
<dbReference type="InterPro" id="IPR036526">
    <property type="entry name" value="C-N_Hydrolase_sf"/>
</dbReference>
<dbReference type="SUPFAM" id="SSF56317">
    <property type="entry name" value="Carbon-nitrogen hydrolase"/>
    <property type="match status" value="1"/>
</dbReference>
<evidence type="ECO:0000313" key="11">
    <source>
        <dbReference type="EMBL" id="RFA13026.1"/>
    </source>
</evidence>
<feature type="transmembrane region" description="Helical" evidence="8">
    <location>
        <begin position="235"/>
        <end position="255"/>
    </location>
</feature>
<evidence type="ECO:0000259" key="10">
    <source>
        <dbReference type="PROSITE" id="PS50263"/>
    </source>
</evidence>
<feature type="domain" description="CN hydrolase" evidence="10">
    <location>
        <begin position="263"/>
        <end position="507"/>
    </location>
</feature>
<evidence type="ECO:0000256" key="5">
    <source>
        <dbReference type="ARBA" id="ARBA00022989"/>
    </source>
</evidence>
<feature type="transmembrane region" description="Helical" evidence="8">
    <location>
        <begin position="98"/>
        <end position="119"/>
    </location>
</feature>
<keyword evidence="11" id="KW-0449">Lipoprotein</keyword>
<evidence type="ECO:0000256" key="3">
    <source>
        <dbReference type="ARBA" id="ARBA00022679"/>
    </source>
</evidence>
<keyword evidence="7 8" id="KW-0012">Acyltransferase</keyword>
<accession>A0A3E0VT10</accession>
<keyword evidence="2 8" id="KW-1003">Cell membrane</keyword>
<comment type="caution">
    <text evidence="11">The sequence shown here is derived from an EMBL/GenBank/DDBJ whole genome shotgun (WGS) entry which is preliminary data.</text>
</comment>
<gene>
    <name evidence="8" type="primary">lnt</name>
    <name evidence="11" type="ORF">B7R21_09285</name>
</gene>
<keyword evidence="5 8" id="KW-1133">Transmembrane helix</keyword>
<dbReference type="RefSeq" id="WP_116282968.1">
    <property type="nucleotide sequence ID" value="NZ_NBXA01000020.1"/>
</dbReference>
<feature type="region of interest" description="Disordered" evidence="9">
    <location>
        <begin position="1"/>
        <end position="25"/>
    </location>
</feature>